<dbReference type="NCBIfam" id="TIGR02346">
    <property type="entry name" value="chap_CCT_theta"/>
    <property type="match status" value="1"/>
</dbReference>
<keyword evidence="5 8" id="KW-0067">ATP-binding</keyword>
<dbReference type="InterPro" id="IPR027413">
    <property type="entry name" value="GROEL-like_equatorial_sf"/>
</dbReference>
<dbReference type="AlphaFoldDB" id="A0AA86SFP2"/>
<dbReference type="InterPro" id="IPR017998">
    <property type="entry name" value="Chaperone_TCP-1"/>
</dbReference>
<dbReference type="Gene3D" id="3.50.7.10">
    <property type="entry name" value="GroEL"/>
    <property type="match status" value="1"/>
</dbReference>
<dbReference type="Gene3D" id="1.10.560.10">
    <property type="entry name" value="GroEL-like equatorial domain"/>
    <property type="match status" value="1"/>
</dbReference>
<dbReference type="Pfam" id="PF00118">
    <property type="entry name" value="Cpn60_TCP1"/>
    <property type="match status" value="1"/>
</dbReference>
<dbReference type="EMBL" id="OY731400">
    <property type="protein sequence ID" value="CAJ1939367.1"/>
    <property type="molecule type" value="Genomic_DNA"/>
</dbReference>
<dbReference type="FunFam" id="3.50.7.10:FF:000008">
    <property type="entry name" value="T-complex protein 1 subunit theta"/>
    <property type="match status" value="1"/>
</dbReference>
<gene>
    <name evidence="9" type="ORF">AYBTSS11_LOCUS9087</name>
</gene>
<dbReference type="PRINTS" id="PR00304">
    <property type="entry name" value="TCOMPLEXTCP1"/>
</dbReference>
<dbReference type="InterPro" id="IPR027410">
    <property type="entry name" value="TCP-1-like_intermed_sf"/>
</dbReference>
<dbReference type="PROSITE" id="PS00750">
    <property type="entry name" value="TCP1_1"/>
    <property type="match status" value="1"/>
</dbReference>
<dbReference type="GO" id="GO:0005524">
    <property type="term" value="F:ATP binding"/>
    <property type="evidence" value="ECO:0007669"/>
    <property type="project" value="UniProtKB-KW"/>
</dbReference>
<dbReference type="GO" id="GO:0140662">
    <property type="term" value="F:ATP-dependent protein folding chaperone"/>
    <property type="evidence" value="ECO:0007669"/>
    <property type="project" value="InterPro"/>
</dbReference>
<evidence type="ECO:0000256" key="1">
    <source>
        <dbReference type="ARBA" id="ARBA00004496"/>
    </source>
</evidence>
<dbReference type="SUPFAM" id="SSF54849">
    <property type="entry name" value="GroEL-intermediate domain like"/>
    <property type="match status" value="1"/>
</dbReference>
<dbReference type="GO" id="GO:0016887">
    <property type="term" value="F:ATP hydrolysis activity"/>
    <property type="evidence" value="ECO:0007669"/>
    <property type="project" value="InterPro"/>
</dbReference>
<name>A0AA86SFP2_9FABA</name>
<evidence type="ECO:0000256" key="7">
    <source>
        <dbReference type="ARBA" id="ARBA00029602"/>
    </source>
</evidence>
<dbReference type="Proteomes" id="UP001189624">
    <property type="component" value="Chromosome 3"/>
</dbReference>
<organism evidence="9 10">
    <name type="scientific">Sphenostylis stenocarpa</name>
    <dbReference type="NCBI Taxonomy" id="92480"/>
    <lineage>
        <taxon>Eukaryota</taxon>
        <taxon>Viridiplantae</taxon>
        <taxon>Streptophyta</taxon>
        <taxon>Embryophyta</taxon>
        <taxon>Tracheophyta</taxon>
        <taxon>Spermatophyta</taxon>
        <taxon>Magnoliopsida</taxon>
        <taxon>eudicotyledons</taxon>
        <taxon>Gunneridae</taxon>
        <taxon>Pentapetalae</taxon>
        <taxon>rosids</taxon>
        <taxon>fabids</taxon>
        <taxon>Fabales</taxon>
        <taxon>Fabaceae</taxon>
        <taxon>Papilionoideae</taxon>
        <taxon>50 kb inversion clade</taxon>
        <taxon>NPAAA clade</taxon>
        <taxon>indigoferoid/millettioid clade</taxon>
        <taxon>Phaseoleae</taxon>
        <taxon>Sphenostylis</taxon>
    </lineage>
</organism>
<evidence type="ECO:0000256" key="6">
    <source>
        <dbReference type="ARBA" id="ARBA00023186"/>
    </source>
</evidence>
<evidence type="ECO:0000256" key="8">
    <source>
        <dbReference type="RuleBase" id="RU004187"/>
    </source>
</evidence>
<dbReference type="SUPFAM" id="SSF48592">
    <property type="entry name" value="GroEL equatorial domain-like"/>
    <property type="match status" value="1"/>
</dbReference>
<dbReference type="CDD" id="cd03341">
    <property type="entry name" value="TCP1_theta"/>
    <property type="match status" value="1"/>
</dbReference>
<evidence type="ECO:0000256" key="3">
    <source>
        <dbReference type="ARBA" id="ARBA00022490"/>
    </source>
</evidence>
<keyword evidence="4 8" id="KW-0547">Nucleotide-binding</keyword>
<evidence type="ECO:0000313" key="9">
    <source>
        <dbReference type="EMBL" id="CAJ1939367.1"/>
    </source>
</evidence>
<dbReference type="PANTHER" id="PTHR11353">
    <property type="entry name" value="CHAPERONIN"/>
    <property type="match status" value="1"/>
</dbReference>
<dbReference type="PROSITE" id="PS00751">
    <property type="entry name" value="TCP1_2"/>
    <property type="match status" value="1"/>
</dbReference>
<comment type="subcellular location">
    <subcellularLocation>
        <location evidence="1">Cytoplasm</location>
    </subcellularLocation>
</comment>
<comment type="similarity">
    <text evidence="2 8">Belongs to the TCP-1 chaperonin family.</text>
</comment>
<accession>A0AA86SFP2</accession>
<evidence type="ECO:0000256" key="5">
    <source>
        <dbReference type="ARBA" id="ARBA00022840"/>
    </source>
</evidence>
<dbReference type="InterPro" id="IPR002194">
    <property type="entry name" value="Chaperonin_TCP-1_CS"/>
</dbReference>
<protein>
    <recommendedName>
        <fullName evidence="7">CCT-theta</fullName>
    </recommendedName>
</protein>
<dbReference type="GO" id="GO:0051082">
    <property type="term" value="F:unfolded protein binding"/>
    <property type="evidence" value="ECO:0007669"/>
    <property type="project" value="InterPro"/>
</dbReference>
<evidence type="ECO:0000256" key="2">
    <source>
        <dbReference type="ARBA" id="ARBA00008020"/>
    </source>
</evidence>
<proteinExistence type="inferred from homology"/>
<evidence type="ECO:0000313" key="10">
    <source>
        <dbReference type="Proteomes" id="UP001189624"/>
    </source>
</evidence>
<reference evidence="9" key="1">
    <citation type="submission" date="2023-10" db="EMBL/GenBank/DDBJ databases">
        <authorList>
            <person name="Domelevo Entfellner J.-B."/>
        </authorList>
    </citation>
    <scope>NUCLEOTIDE SEQUENCE</scope>
</reference>
<keyword evidence="3" id="KW-0963">Cytoplasm</keyword>
<dbReference type="Gene3D" id="3.30.260.10">
    <property type="entry name" value="TCP-1-like chaperonin intermediate domain"/>
    <property type="match status" value="1"/>
</dbReference>
<dbReference type="SUPFAM" id="SSF52029">
    <property type="entry name" value="GroEL apical domain-like"/>
    <property type="match status" value="1"/>
</dbReference>
<dbReference type="InterPro" id="IPR012721">
    <property type="entry name" value="Chap_CCT_theta"/>
</dbReference>
<dbReference type="Gramene" id="rna-AYBTSS11_LOCUS9087">
    <property type="protein sequence ID" value="CAJ1939367.1"/>
    <property type="gene ID" value="gene-AYBTSS11_LOCUS9087"/>
</dbReference>
<keyword evidence="6 8" id="KW-0143">Chaperone</keyword>
<keyword evidence="10" id="KW-1185">Reference proteome</keyword>
<evidence type="ECO:0000256" key="4">
    <source>
        <dbReference type="ARBA" id="ARBA00022741"/>
    </source>
</evidence>
<dbReference type="GO" id="GO:0005737">
    <property type="term" value="C:cytoplasm"/>
    <property type="evidence" value="ECO:0007669"/>
    <property type="project" value="UniProtKB-SubCell"/>
</dbReference>
<sequence>MGFNIQPYGIQSMLKEGHKHLSGLDEAVLKNIDACKQLSTITRTSLGPNGMNKMVINHLDKLFVTNDAATIVNELEVQHPAAKILVLAGKAQQEEIGDGANLTISFAGELLQGAEELVRMGLHPSEIISGYTKAINKAVQILDELVEEGSETMDVRDKEQVVSRMKAAVASKQFGQEDTICSLAAGACIQVCPKNPANFNVDNVRVAKLLGGGLHNSTVVQGMVLKSDAVGTIKQAEKAKVAVFASGVDTSATETKGTVLIHSAEQLENYSKTEEAKVEELIKAVADSGAKVIVSGGAVGEMALHFCERYKLMVLKISSKFELRRFCRTTGSVAMLKLSQPNPDDLGYVDSVSVQEIGGVRVTIVKNEEGGNSVATVVLRGSTDSILDDLERAVDDGVNTYKAMCRDSRIVPGAAATEIELAKRVKDFSFKETGLDQYAIAKFAESFEMIPRTLAENAGLNAMEIISSLYAEHASGNAKVGIDLEEGVCKDVSTLSIWDLHVTKFFALKYAADAACTVLRVDQIIMAKPAGGPRRGEQPAGMDED</sequence>
<dbReference type="InterPro" id="IPR027409">
    <property type="entry name" value="GroEL-like_apical_dom_sf"/>
</dbReference>
<dbReference type="InterPro" id="IPR002423">
    <property type="entry name" value="Cpn60/GroEL/TCP-1"/>
</dbReference>